<proteinExistence type="predicted"/>
<keyword evidence="3" id="KW-1185">Reference proteome</keyword>
<evidence type="ECO:0000313" key="2">
    <source>
        <dbReference type="EMBL" id="KAK8892626.1"/>
    </source>
</evidence>
<reference evidence="2 3" key="1">
    <citation type="submission" date="2024-04" db="EMBL/GenBank/DDBJ databases">
        <title>Tritrichomonas musculus Genome.</title>
        <authorList>
            <person name="Alves-Ferreira E."/>
            <person name="Grigg M."/>
            <person name="Lorenzi H."/>
            <person name="Galac M."/>
        </authorList>
    </citation>
    <scope>NUCLEOTIDE SEQUENCE [LARGE SCALE GENOMIC DNA]</scope>
    <source>
        <strain evidence="2 3">EAF2021</strain>
    </source>
</reference>
<dbReference type="PANTHER" id="PTHR39414">
    <property type="entry name" value="SERINE/ARGININE REPETITIVE MATRIX PROTEIN 5-RELATED"/>
    <property type="match status" value="1"/>
</dbReference>
<protein>
    <submittedName>
        <fullName evidence="2">Uncharacterized protein</fullName>
    </submittedName>
</protein>
<keyword evidence="1" id="KW-1133">Transmembrane helix</keyword>
<dbReference type="EMBL" id="JAPFFF010000004">
    <property type="protein sequence ID" value="KAK8892626.1"/>
    <property type="molecule type" value="Genomic_DNA"/>
</dbReference>
<keyword evidence="1" id="KW-0812">Transmembrane</keyword>
<dbReference type="Proteomes" id="UP001470230">
    <property type="component" value="Unassembled WGS sequence"/>
</dbReference>
<comment type="caution">
    <text evidence="2">The sequence shown here is derived from an EMBL/GenBank/DDBJ whole genome shotgun (WGS) entry which is preliminary data.</text>
</comment>
<name>A0ABR2KPD9_9EUKA</name>
<dbReference type="Gene3D" id="2.60.120.260">
    <property type="entry name" value="Galactose-binding domain-like"/>
    <property type="match status" value="3"/>
</dbReference>
<evidence type="ECO:0000313" key="3">
    <source>
        <dbReference type="Proteomes" id="UP001470230"/>
    </source>
</evidence>
<accession>A0ABR2KPD9</accession>
<feature type="transmembrane region" description="Helical" evidence="1">
    <location>
        <begin position="1736"/>
        <end position="1754"/>
    </location>
</feature>
<evidence type="ECO:0000256" key="1">
    <source>
        <dbReference type="SAM" id="Phobius"/>
    </source>
</evidence>
<keyword evidence="1" id="KW-0472">Membrane</keyword>
<sequence>MNCPTDSIYLNHPSETNFDNYLEEITKNDDEIEIYFYSNVKYSIYTLKNSLFSGKKVILKSLSNSRPIKVQYEYSDHSRSDTITIRPDYQVNFPDLFTYPNNKKIIEIKATQTPVPTPEAVPISIGVGQMEGPNANCPSTACTELNGTPTSPNCGKVCTITSETFSYTFNGVQFVLVGSSGSDYGPFQVVIDSETVTVNKKEGSNIDFDLIYTSNELIFGEHTVQIKGTGHTIKFYKLMYWPAFKATRVNISDFTRSPTTITGDNIEWKYETDNVNGIRYYMNGQKNQWAKKTITCTRFWIYGTKCGWMRKFKVSFGHISNQDVNEEETVSGIYNNANRKDFVLLYDSDDFPSHSGEIRFDQPTGSVTFNCIFYLNIPITTTRPNPAPTPETIPISIPLTQLKPSSGFTCNHNQFKNSELKNLGCSHTDFESPASYQCGFVCKTNSGTMEYTFKGVQFALLGTYASEFGEFIVEIDGEEFTVNENKNTKEEYALVYTSEVLLYDQHTVKIKPKNQNYYELYKLVYWPDIHAKRINITELSRTGSWIDQTDGIGGVRSYSNTNGGASFSAKTKIRASRLWIYGTKCSWHRNFVLKYNTITNQDVSEEESSLNDDDKRLDCTMVYESPILYDNKLEDLTITVGKVTVTINCIYYVEDPIPVSIRIPQMNPEGAFKCNYPMNTNVQNIGCNTNTARDQQCGIFCTTNYGSYEYTFKGVKFALYGFYSPAFFKFDLIIDDGEAEEINEYKKTEHDYSLIYTSKQLSYGDHTVKIKGKGEPYKLYKLVFWPSTSARRINLTEFTKSGWKIESDGIGGIRSFVEGSNSQPATKEIRCSRYWIYGTKGDWHRKFKVEYNGIEHEVDEQDNRYNTITRNDNALVYETQYFLLTTSTMKFTAISIPITINCVYFIDDEPPPATPVATPSISPTPIFSPSYLFSKSEKFTQSNKFSNSDQFSQTKMFSKSNDFSETKMFSKSNDFSETKMFSKSNDFTMSNNFNPSDAFSKSNIFTESEKFSSSNAFSKTNEFSGTKQFSETNEFSKTKQFSHSSEFSLSNDFTKSNAFSNTNAFSKTNEFSGTKQFSETNEFSKTKQFSHSSEFSLSNDFTKSNAFSNTNAFSKTNEFSGTKQFSETNEFSKTKQFSYSSEFSLSNDFTKSNAFSNTNAFSKTNEFSGTKQFSETNEFSKTKQFSHSSEFSLSNDFTKSNAFSNTNAFSKTNEFSGTKQFSETNEFSKTKQFSHSSEFSLSNDFTKSNAFSNTNMFSNTNAFSNTNKFSETNQFSETYEFSYSNQFSHSYKFSLSNDFTKTNAFSNTNVFSNTNGFSGTTQFTKTGDFSYSNAFSNTNHFSTSFIFSKSTQFSLTNDFSKSTKFSESTAFTKTNQFSSSAIFSKSSKFSSSQQYTNSIHFSKSHHFSLTNDFSNSNHFSQSEGFTNSEQFSPSVTLIPNDPSCIIVGEDGNISQSFRCDFSDFEGKNVVIDVIRSNFTGYIEEENGGAIHVINCGVRCNGTEFIDCESINGGGGGIYIKNNATIKQNITLINLLVLRCKSNYGGGAFLYSGNKESGVLIKSCIFQYNEAKLRHSDNHLFGGGSVFLTALNSDVIDSKFEHSKGAGGFKVYNILDELDSKQTIKQLEEDNNNNLIFFSGCQFDNKKDSSNSIDFVSGKFGSDIDVIDCNFKGKLTNGAHYIDGKLNNKDSPKVNIKSCSFDYEIDTSVNTELIKEISSIKIMKNLEFTKETNKWKTISYVSILASSILILYLSFIKVKRIVIEKDDNRFDSQLDEELKSKFDLN</sequence>
<dbReference type="PANTHER" id="PTHR39414:SF2">
    <property type="entry name" value="FLOCCULATION PROTEIN FLO11-LIKE"/>
    <property type="match status" value="1"/>
</dbReference>
<gene>
    <name evidence="2" type="ORF">M9Y10_029865</name>
</gene>
<organism evidence="2 3">
    <name type="scientific">Tritrichomonas musculus</name>
    <dbReference type="NCBI Taxonomy" id="1915356"/>
    <lineage>
        <taxon>Eukaryota</taxon>
        <taxon>Metamonada</taxon>
        <taxon>Parabasalia</taxon>
        <taxon>Tritrichomonadida</taxon>
        <taxon>Tritrichomonadidae</taxon>
        <taxon>Tritrichomonas</taxon>
    </lineage>
</organism>